<keyword evidence="2" id="KW-1185">Reference proteome</keyword>
<dbReference type="Proteomes" id="UP001370758">
    <property type="component" value="Unassembled WGS sequence"/>
</dbReference>
<name>A0AAV9VUE0_9PEZI</name>
<protein>
    <recommendedName>
        <fullName evidence="3">F-box domain-containing protein</fullName>
    </recommendedName>
</protein>
<comment type="caution">
    <text evidence="1">The sequence shown here is derived from an EMBL/GenBank/DDBJ whole genome shotgun (WGS) entry which is preliminary data.</text>
</comment>
<evidence type="ECO:0000313" key="1">
    <source>
        <dbReference type="EMBL" id="KAK6496824.1"/>
    </source>
</evidence>
<dbReference type="AlphaFoldDB" id="A0AAV9VUE0"/>
<evidence type="ECO:0000313" key="2">
    <source>
        <dbReference type="Proteomes" id="UP001370758"/>
    </source>
</evidence>
<evidence type="ECO:0008006" key="3">
    <source>
        <dbReference type="Google" id="ProtNLM"/>
    </source>
</evidence>
<proteinExistence type="predicted"/>
<sequence length="71" mass="7848">MLPNLLGTPPEILRHILVVIGSEGLKNFSLCSKLCRDLAVEIKVRNIFLTPTSLAAFEDGGSHARLRHLVR</sequence>
<reference evidence="1 2" key="1">
    <citation type="submission" date="2023-08" db="EMBL/GenBank/DDBJ databases">
        <authorList>
            <person name="Palmer J.M."/>
        </authorList>
    </citation>
    <scope>NUCLEOTIDE SEQUENCE [LARGE SCALE GENOMIC DNA]</scope>
    <source>
        <strain evidence="1 2">TWF481</strain>
    </source>
</reference>
<dbReference type="EMBL" id="JAVHJL010000010">
    <property type="protein sequence ID" value="KAK6496824.1"/>
    <property type="molecule type" value="Genomic_DNA"/>
</dbReference>
<gene>
    <name evidence="1" type="ORF">TWF481_001808</name>
</gene>
<organism evidence="1 2">
    <name type="scientific">Arthrobotrys musiformis</name>
    <dbReference type="NCBI Taxonomy" id="47236"/>
    <lineage>
        <taxon>Eukaryota</taxon>
        <taxon>Fungi</taxon>
        <taxon>Dikarya</taxon>
        <taxon>Ascomycota</taxon>
        <taxon>Pezizomycotina</taxon>
        <taxon>Orbiliomycetes</taxon>
        <taxon>Orbiliales</taxon>
        <taxon>Orbiliaceae</taxon>
        <taxon>Arthrobotrys</taxon>
    </lineage>
</organism>
<accession>A0AAV9VUE0</accession>